<dbReference type="PANTHER" id="PTHR48112">
    <property type="entry name" value="HIGH MOBILITY GROUP PROTEIN DSP1"/>
    <property type="match status" value="1"/>
</dbReference>
<keyword evidence="7" id="KW-1185">Reference proteome</keyword>
<dbReference type="HOGENOM" id="CLU_326417_0_0_1"/>
<feature type="region of interest" description="Disordered" evidence="4">
    <location>
        <begin position="380"/>
        <end position="399"/>
    </location>
</feature>
<gene>
    <name evidence="6" type="ORF">THAPS_6683</name>
</gene>
<evidence type="ECO:0000256" key="3">
    <source>
        <dbReference type="SAM" id="Coils"/>
    </source>
</evidence>
<evidence type="ECO:0000313" key="7">
    <source>
        <dbReference type="Proteomes" id="UP000001449"/>
    </source>
</evidence>
<feature type="compositionally biased region" description="Low complexity" evidence="4">
    <location>
        <begin position="438"/>
        <end position="452"/>
    </location>
</feature>
<dbReference type="SMART" id="SM00398">
    <property type="entry name" value="HMG"/>
    <property type="match status" value="1"/>
</dbReference>
<feature type="DNA-binding region" description="HMG box" evidence="2">
    <location>
        <begin position="24"/>
        <end position="102"/>
    </location>
</feature>
<evidence type="ECO:0000256" key="4">
    <source>
        <dbReference type="SAM" id="MobiDB-lite"/>
    </source>
</evidence>
<feature type="compositionally biased region" description="Polar residues" evidence="4">
    <location>
        <begin position="874"/>
        <end position="883"/>
    </location>
</feature>
<feature type="region of interest" description="Disordered" evidence="4">
    <location>
        <begin position="334"/>
        <end position="363"/>
    </location>
</feature>
<dbReference type="Gene3D" id="1.10.30.10">
    <property type="entry name" value="High mobility group box domain"/>
    <property type="match status" value="1"/>
</dbReference>
<keyword evidence="1 2" id="KW-0238">DNA-binding</keyword>
<dbReference type="InterPro" id="IPR036910">
    <property type="entry name" value="HMG_box_dom_sf"/>
</dbReference>
<dbReference type="GO" id="GO:0003677">
    <property type="term" value="F:DNA binding"/>
    <property type="evidence" value="ECO:0007669"/>
    <property type="project" value="UniProtKB-UniRule"/>
</dbReference>
<dbReference type="AlphaFoldDB" id="B5YP78"/>
<dbReference type="EMBL" id="CP001160">
    <property type="protein sequence ID" value="ACI64412.1"/>
    <property type="molecule type" value="Genomic_DNA"/>
</dbReference>
<dbReference type="InterPro" id="IPR050342">
    <property type="entry name" value="HMGB"/>
</dbReference>
<dbReference type="GO" id="GO:0005634">
    <property type="term" value="C:nucleus"/>
    <property type="evidence" value="ECO:0000318"/>
    <property type="project" value="GO_Central"/>
</dbReference>
<name>B5YP78_THAPS</name>
<dbReference type="eggNOG" id="ENOG502SX4N">
    <property type="taxonomic scope" value="Eukaryota"/>
</dbReference>
<feature type="compositionally biased region" description="Low complexity" evidence="4">
    <location>
        <begin position="418"/>
        <end position="427"/>
    </location>
</feature>
<dbReference type="PaxDb" id="35128-Thaps6683"/>
<dbReference type="GeneID" id="7446614"/>
<feature type="coiled-coil region" evidence="3">
    <location>
        <begin position="793"/>
        <end position="820"/>
    </location>
</feature>
<keyword evidence="3" id="KW-0175">Coiled coil</keyword>
<dbReference type="KEGG" id="tps:THAPS_6683"/>
<evidence type="ECO:0000259" key="5">
    <source>
        <dbReference type="PROSITE" id="PS50118"/>
    </source>
</evidence>
<feature type="region of interest" description="Disordered" evidence="4">
    <location>
        <begin position="1"/>
        <end position="24"/>
    </location>
</feature>
<dbReference type="InterPro" id="IPR009071">
    <property type="entry name" value="HMG_box_dom"/>
</dbReference>
<dbReference type="PANTHER" id="PTHR48112:SF15">
    <property type="entry name" value="HMG BOX DOMAIN-CONTAINING PROTEIN"/>
    <property type="match status" value="1"/>
</dbReference>
<protein>
    <recommendedName>
        <fullName evidence="5">HMG box domain-containing protein</fullName>
    </recommendedName>
</protein>
<dbReference type="Pfam" id="PF09011">
    <property type="entry name" value="HMG_box_2"/>
    <property type="match status" value="1"/>
</dbReference>
<feature type="domain" description="HMG box" evidence="5">
    <location>
        <begin position="24"/>
        <end position="102"/>
    </location>
</feature>
<dbReference type="RefSeq" id="XP_002295695.1">
    <property type="nucleotide sequence ID" value="XM_002295659.1"/>
</dbReference>
<dbReference type="PROSITE" id="PS50118">
    <property type="entry name" value="HMG_BOX_2"/>
    <property type="match status" value="1"/>
</dbReference>
<dbReference type="Proteomes" id="UP000001449">
    <property type="component" value="Chromosome 7"/>
</dbReference>
<organism evidence="6 7">
    <name type="scientific">Thalassiosira pseudonana</name>
    <name type="common">Marine diatom</name>
    <name type="synonym">Cyclotella nana</name>
    <dbReference type="NCBI Taxonomy" id="35128"/>
    <lineage>
        <taxon>Eukaryota</taxon>
        <taxon>Sar</taxon>
        <taxon>Stramenopiles</taxon>
        <taxon>Ochrophyta</taxon>
        <taxon>Bacillariophyta</taxon>
        <taxon>Coscinodiscophyceae</taxon>
        <taxon>Thalassiosirophycidae</taxon>
        <taxon>Thalassiosirales</taxon>
        <taxon>Thalassiosiraceae</taxon>
        <taxon>Thalassiosira</taxon>
    </lineage>
</organism>
<feature type="region of interest" description="Disordered" evidence="4">
    <location>
        <begin position="836"/>
        <end position="883"/>
    </location>
</feature>
<feature type="region of interest" description="Disordered" evidence="4">
    <location>
        <begin position="412"/>
        <end position="452"/>
    </location>
</feature>
<dbReference type="STRING" id="35128.B5YP78"/>
<reference evidence="6 7" key="1">
    <citation type="journal article" date="2004" name="Science">
        <title>The genome of the diatom Thalassiosira pseudonana: ecology, evolution, and metabolism.</title>
        <authorList>
            <person name="Armbrust E.V."/>
            <person name="Berges J.A."/>
            <person name="Bowler C."/>
            <person name="Green B.R."/>
            <person name="Martinez D."/>
            <person name="Putnam N.H."/>
            <person name="Zhou S."/>
            <person name="Allen A.E."/>
            <person name="Apt K.E."/>
            <person name="Bechner M."/>
            <person name="Brzezinski M.A."/>
            <person name="Chaal B.K."/>
            <person name="Chiovitti A."/>
            <person name="Davis A.K."/>
            <person name="Demarest M.S."/>
            <person name="Detter J.C."/>
            <person name="Glavina T."/>
            <person name="Goodstein D."/>
            <person name="Hadi M.Z."/>
            <person name="Hellsten U."/>
            <person name="Hildebrand M."/>
            <person name="Jenkins B.D."/>
            <person name="Jurka J."/>
            <person name="Kapitonov V.V."/>
            <person name="Kroger N."/>
            <person name="Lau W.W."/>
            <person name="Lane T.W."/>
            <person name="Larimer F.W."/>
            <person name="Lippmeier J.C."/>
            <person name="Lucas S."/>
            <person name="Medina M."/>
            <person name="Montsant A."/>
            <person name="Obornik M."/>
            <person name="Parker M.S."/>
            <person name="Palenik B."/>
            <person name="Pazour G.J."/>
            <person name="Richardson P.M."/>
            <person name="Rynearson T.A."/>
            <person name="Saito M.A."/>
            <person name="Schwartz D.C."/>
            <person name="Thamatrakoln K."/>
            <person name="Valentin K."/>
            <person name="Vardi A."/>
            <person name="Wilkerson F.P."/>
            <person name="Rokhsar D.S."/>
        </authorList>
    </citation>
    <scope>NUCLEOTIDE SEQUENCE [LARGE SCALE GENOMIC DNA]</scope>
    <source>
        <strain evidence="6 7">CCMP1335</strain>
    </source>
</reference>
<evidence type="ECO:0000313" key="6">
    <source>
        <dbReference type="EMBL" id="ACI64412.1"/>
    </source>
</evidence>
<accession>B5YP78</accession>
<dbReference type="SUPFAM" id="SSF47095">
    <property type="entry name" value="HMG-box"/>
    <property type="match status" value="1"/>
</dbReference>
<feature type="compositionally biased region" description="Polar residues" evidence="4">
    <location>
        <begin position="845"/>
        <end position="862"/>
    </location>
</feature>
<feature type="compositionally biased region" description="Low complexity" evidence="4">
    <location>
        <begin position="381"/>
        <end position="393"/>
    </location>
</feature>
<reference evidence="6 7" key="2">
    <citation type="journal article" date="2008" name="Nature">
        <title>The Phaeodactylum genome reveals the evolutionary history of diatom genomes.</title>
        <authorList>
            <person name="Bowler C."/>
            <person name="Allen A.E."/>
            <person name="Badger J.H."/>
            <person name="Grimwood J."/>
            <person name="Jabbari K."/>
            <person name="Kuo A."/>
            <person name="Maheswari U."/>
            <person name="Martens C."/>
            <person name="Maumus F."/>
            <person name="Otillar R.P."/>
            <person name="Rayko E."/>
            <person name="Salamov A."/>
            <person name="Vandepoele K."/>
            <person name="Beszteri B."/>
            <person name="Gruber A."/>
            <person name="Heijde M."/>
            <person name="Katinka M."/>
            <person name="Mock T."/>
            <person name="Valentin K."/>
            <person name="Verret F."/>
            <person name="Berges J.A."/>
            <person name="Brownlee C."/>
            <person name="Cadoret J.P."/>
            <person name="Chiovitti A."/>
            <person name="Choi C.J."/>
            <person name="Coesel S."/>
            <person name="De Martino A."/>
            <person name="Detter J.C."/>
            <person name="Durkin C."/>
            <person name="Falciatore A."/>
            <person name="Fournet J."/>
            <person name="Haruta M."/>
            <person name="Huysman M.J."/>
            <person name="Jenkins B.D."/>
            <person name="Jiroutova K."/>
            <person name="Jorgensen R.E."/>
            <person name="Joubert Y."/>
            <person name="Kaplan A."/>
            <person name="Kroger N."/>
            <person name="Kroth P.G."/>
            <person name="La Roche J."/>
            <person name="Lindquist E."/>
            <person name="Lommer M."/>
            <person name="Martin-Jezequel V."/>
            <person name="Lopez P.J."/>
            <person name="Lucas S."/>
            <person name="Mangogna M."/>
            <person name="McGinnis K."/>
            <person name="Medlin L.K."/>
            <person name="Montsant A."/>
            <person name="Oudot-Le Secq M.P."/>
            <person name="Napoli C."/>
            <person name="Obornik M."/>
            <person name="Parker M.S."/>
            <person name="Petit J.L."/>
            <person name="Porcel B.M."/>
            <person name="Poulsen N."/>
            <person name="Robison M."/>
            <person name="Rychlewski L."/>
            <person name="Rynearson T.A."/>
            <person name="Schmutz J."/>
            <person name="Shapiro H."/>
            <person name="Siaut M."/>
            <person name="Stanley M."/>
            <person name="Sussman M.R."/>
            <person name="Taylor A.R."/>
            <person name="Vardi A."/>
            <person name="von Dassow P."/>
            <person name="Vyverman W."/>
            <person name="Willis A."/>
            <person name="Wyrwicz L.S."/>
            <person name="Rokhsar D.S."/>
            <person name="Weissenbach J."/>
            <person name="Armbrust E.V."/>
            <person name="Green B.R."/>
            <person name="Van de Peer Y."/>
            <person name="Grigoriev I.V."/>
        </authorList>
    </citation>
    <scope>NUCLEOTIDE SEQUENCE [LARGE SCALE GENOMIC DNA]</scope>
    <source>
        <strain evidence="6 7">CCMP1335</strain>
    </source>
</reference>
<dbReference type="InParanoid" id="B5YP78"/>
<evidence type="ECO:0000256" key="1">
    <source>
        <dbReference type="ARBA" id="ARBA00023125"/>
    </source>
</evidence>
<keyword evidence="2" id="KW-0539">Nucleus</keyword>
<proteinExistence type="predicted"/>
<evidence type="ECO:0000256" key="2">
    <source>
        <dbReference type="PROSITE-ProRule" id="PRU00267"/>
    </source>
</evidence>
<sequence length="883" mass="97866">MSTATGKAKRANKGGKRSDLLAKPKRPMSAYNFFFREQRGKILSEASTGDEEGGDGSMTSFEEIGRIIGQRWRSIEEDDLAKYKEMAKQDSERYRDEMKTFYQDELTLMCLGHNDGPVGQQQQGQTNNIPNGHHVQGDVRVGMSSQGMDAMDASPFMGGDANKKMAELQQFNESKQLMEMLQQQQMIATAQEQRMQQAVQQAAAMGMGMGGMFPNLMQQASNPIAMFGNPAAAPLGMGMMNTMPGMMQPNVAPSQAAASSSNNIMTDEQLSQLLMFQQAQQQASNDDGQGPNKELINQILAQKAAIQQQQVKLNNETKTLRLKDALLDKMLAKEQGSRDGCNEVNADDNSNGGEKTNDEASGLDDNLEQMSTEQIMQLLKASHAPQAPSQASSNQGGMGDREAAFAAQLRANFGGMPGQSPSMSGFPGNVGNPPSPASLEQLLRSQQHQQQMQPSLMNLMAQHQQQQSRGSAASSNDMMMMNLLGGGGGNATNSGVAGMQRSGSRDNFGGISAEDMLMMRSFMNQNQHKGKMKPTKGETGQNIIMIRFFVEWTGHLDIDPHRLELDAATTTLSPKTNTNQQNYHHFITMSFSNHPQYQQFLTLQKERDTFHSLAHASSRSTRSEEDLKRRLAPQLLSLENALCTAQAEIGVVAKREDMVRNDVKRYKGGIECDRGEYVRVTDELMGVEDEDRRELREFVRAMEENNNELHHLLVGRENEGLRQLVTGETMGYIVERAVGEVQKLMELNHRGVTSSSDEGGEDDYATVQREHWNAVTANIEEEVERMNVETGILEENGRKKMELEKLVKSLREKFMGANSNVGEMDLEDLEAKWEQQYDTHDEGGDSNNNMDMFYGTEQSTAQEGEEENGGANHHYSSTPVDAY</sequence>